<organism evidence="4 5">
    <name type="scientific">Pyrocoelia pectoralis</name>
    <dbReference type="NCBI Taxonomy" id="417401"/>
    <lineage>
        <taxon>Eukaryota</taxon>
        <taxon>Metazoa</taxon>
        <taxon>Ecdysozoa</taxon>
        <taxon>Arthropoda</taxon>
        <taxon>Hexapoda</taxon>
        <taxon>Insecta</taxon>
        <taxon>Pterygota</taxon>
        <taxon>Neoptera</taxon>
        <taxon>Endopterygota</taxon>
        <taxon>Coleoptera</taxon>
        <taxon>Polyphaga</taxon>
        <taxon>Elateriformia</taxon>
        <taxon>Elateroidea</taxon>
        <taxon>Lampyridae</taxon>
        <taxon>Lampyrinae</taxon>
        <taxon>Pyrocoelia</taxon>
    </lineage>
</organism>
<feature type="region of interest" description="Disordered" evidence="3">
    <location>
        <begin position="306"/>
        <end position="349"/>
    </location>
</feature>
<dbReference type="AlphaFoldDB" id="A0AAN7VI41"/>
<keyword evidence="5" id="KW-1185">Reference proteome</keyword>
<comment type="caution">
    <text evidence="4">The sequence shown here is derived from an EMBL/GenBank/DDBJ whole genome shotgun (WGS) entry which is preliminary data.</text>
</comment>
<dbReference type="GO" id="GO:0009966">
    <property type="term" value="P:regulation of signal transduction"/>
    <property type="evidence" value="ECO:0007669"/>
    <property type="project" value="InterPro"/>
</dbReference>
<dbReference type="PANTHER" id="PTHR10933">
    <property type="entry name" value="IMMUNOGLOBULIN-BINDING PROTEIN 1"/>
    <property type="match status" value="1"/>
</dbReference>
<dbReference type="GO" id="GO:0035303">
    <property type="term" value="P:regulation of dephosphorylation"/>
    <property type="evidence" value="ECO:0007669"/>
    <property type="project" value="TreeGrafter"/>
</dbReference>
<dbReference type="EMBL" id="JAVRBK010000003">
    <property type="protein sequence ID" value="KAK5646318.1"/>
    <property type="molecule type" value="Genomic_DNA"/>
</dbReference>
<dbReference type="InterPro" id="IPR038511">
    <property type="entry name" value="TAP42/TAP46-like_sf"/>
</dbReference>
<dbReference type="GO" id="GO:0051721">
    <property type="term" value="F:protein phosphatase 2A binding"/>
    <property type="evidence" value="ECO:0007669"/>
    <property type="project" value="TreeGrafter"/>
</dbReference>
<dbReference type="PANTHER" id="PTHR10933:SF9">
    <property type="entry name" value="IMMUNOGLOBULIN-BINDING PROTEIN 1"/>
    <property type="match status" value="1"/>
</dbReference>
<dbReference type="FunFam" id="1.25.40.540:FF:000003">
    <property type="entry name" value="Immunoglobulin (CD79A)-binding protein 1"/>
    <property type="match status" value="1"/>
</dbReference>
<dbReference type="InterPro" id="IPR007304">
    <property type="entry name" value="TAP46-like"/>
</dbReference>
<feature type="compositionally biased region" description="Acidic residues" evidence="3">
    <location>
        <begin position="307"/>
        <end position="323"/>
    </location>
</feature>
<evidence type="ECO:0008006" key="6">
    <source>
        <dbReference type="Google" id="ProtNLM"/>
    </source>
</evidence>
<gene>
    <name evidence="4" type="ORF">RI129_004782</name>
</gene>
<keyword evidence="2" id="KW-0175">Coiled coil</keyword>
<accession>A0AAN7VI41</accession>
<sequence>MASNESTENSESDLQTLSCMFQEGLDLYNNLGKIDEPTNSPLVQSNIKKAIQIFENATRLVSLTGMFSTNESIEEIATEDLQFLLLPALLGALCLKLTSRDRKDITQVSEVYYKDFLQRCSDYGLHECKANEPAIKNLSLCDSKVVDTDKIHTFVSTRAQKIQRFKEQKELKSKLEDLKKNLANAQDDSKREYFLTMIKLFIFEAVDELSCIEAEKQILEIRANMVTDEQPPKSKRPPPPLKPVIITRDSVQKAVFGAGYPSLPVMSVQEFYEKRVSDGIFPDPNAVRDKPFCLQDATPEAIALKDEQEEQEAENKIEEDDPAELARLRNRDDFKDEHRRGWGNRMNRS</sequence>
<evidence type="ECO:0000313" key="5">
    <source>
        <dbReference type="Proteomes" id="UP001329430"/>
    </source>
</evidence>
<evidence type="ECO:0000256" key="2">
    <source>
        <dbReference type="SAM" id="Coils"/>
    </source>
</evidence>
<proteinExistence type="inferred from homology"/>
<dbReference type="Proteomes" id="UP001329430">
    <property type="component" value="Chromosome 3"/>
</dbReference>
<feature type="compositionally biased region" description="Basic and acidic residues" evidence="3">
    <location>
        <begin position="324"/>
        <end position="340"/>
    </location>
</feature>
<reference evidence="4 5" key="1">
    <citation type="journal article" date="2024" name="Insects">
        <title>An Improved Chromosome-Level Genome Assembly of the Firefly Pyrocoelia pectoralis.</title>
        <authorList>
            <person name="Fu X."/>
            <person name="Meyer-Rochow V.B."/>
            <person name="Ballantyne L."/>
            <person name="Zhu X."/>
        </authorList>
    </citation>
    <scope>NUCLEOTIDE SEQUENCE [LARGE SCALE GENOMIC DNA]</scope>
    <source>
        <strain evidence="4">XCY_ONT2</strain>
    </source>
</reference>
<evidence type="ECO:0000256" key="3">
    <source>
        <dbReference type="SAM" id="MobiDB-lite"/>
    </source>
</evidence>
<dbReference type="Gene3D" id="1.25.40.540">
    <property type="entry name" value="TAP42-like family"/>
    <property type="match status" value="1"/>
</dbReference>
<evidence type="ECO:0000256" key="1">
    <source>
        <dbReference type="ARBA" id="ARBA00034730"/>
    </source>
</evidence>
<dbReference type="GO" id="GO:0005829">
    <property type="term" value="C:cytosol"/>
    <property type="evidence" value="ECO:0007669"/>
    <property type="project" value="TreeGrafter"/>
</dbReference>
<dbReference type="Pfam" id="PF04177">
    <property type="entry name" value="TAP42"/>
    <property type="match status" value="1"/>
</dbReference>
<comment type="similarity">
    <text evidence="1">Belongs to the IGBP1/TAP42 family.</text>
</comment>
<name>A0AAN7VI41_9COLE</name>
<evidence type="ECO:0000313" key="4">
    <source>
        <dbReference type="EMBL" id="KAK5646318.1"/>
    </source>
</evidence>
<feature type="coiled-coil region" evidence="2">
    <location>
        <begin position="165"/>
        <end position="192"/>
    </location>
</feature>
<protein>
    <recommendedName>
        <fullName evidence="6">Immunoglobulin-binding protein 1</fullName>
    </recommendedName>
</protein>